<dbReference type="PANTHER" id="PTHR10151">
    <property type="entry name" value="ECTONUCLEOTIDE PYROPHOSPHATASE/PHOSPHODIESTERASE"/>
    <property type="match status" value="1"/>
</dbReference>
<dbReference type="eggNOG" id="COG1524">
    <property type="taxonomic scope" value="Bacteria"/>
</dbReference>
<dbReference type="GO" id="GO:0047429">
    <property type="term" value="F:nucleoside triphosphate diphosphatase activity"/>
    <property type="evidence" value="ECO:0007669"/>
    <property type="project" value="UniProtKB-EC"/>
</dbReference>
<dbReference type="RefSeq" id="WP_043755002.1">
    <property type="nucleotide sequence ID" value="NZ_CP003811.1"/>
</dbReference>
<dbReference type="PANTHER" id="PTHR10151:SF120">
    <property type="entry name" value="BIS(5'-ADENOSYL)-TRIPHOSPHATASE"/>
    <property type="match status" value="1"/>
</dbReference>
<evidence type="ECO:0000313" key="3">
    <source>
        <dbReference type="Proteomes" id="UP000029492"/>
    </source>
</evidence>
<organism evidence="2 3">
    <name type="scientific">Methylobacterium oryzae CBMB20</name>
    <dbReference type="NCBI Taxonomy" id="693986"/>
    <lineage>
        <taxon>Bacteria</taxon>
        <taxon>Pseudomonadati</taxon>
        <taxon>Pseudomonadota</taxon>
        <taxon>Alphaproteobacteria</taxon>
        <taxon>Hyphomicrobiales</taxon>
        <taxon>Methylobacteriaceae</taxon>
        <taxon>Methylobacterium</taxon>
    </lineage>
</organism>
<dbReference type="SUPFAM" id="SSF53649">
    <property type="entry name" value="Alkaline phosphatase-like"/>
    <property type="match status" value="1"/>
</dbReference>
<evidence type="ECO:0000256" key="1">
    <source>
        <dbReference type="SAM" id="SignalP"/>
    </source>
</evidence>
<dbReference type="STRING" id="693986.MOC_0125"/>
<dbReference type="InterPro" id="IPR017850">
    <property type="entry name" value="Alkaline_phosphatase_core_sf"/>
</dbReference>
<dbReference type="Gene3D" id="3.40.720.10">
    <property type="entry name" value="Alkaline Phosphatase, subunit A"/>
    <property type="match status" value="2"/>
</dbReference>
<keyword evidence="2" id="KW-0378">Hydrolase</keyword>
<keyword evidence="1" id="KW-0732">Signal</keyword>
<dbReference type="Proteomes" id="UP000029492">
    <property type="component" value="Chromosome"/>
</dbReference>
<dbReference type="AlphaFoldDB" id="A0A089NN13"/>
<dbReference type="GO" id="GO:0004528">
    <property type="term" value="F:phosphodiesterase I activity"/>
    <property type="evidence" value="ECO:0007669"/>
    <property type="project" value="UniProtKB-EC"/>
</dbReference>
<dbReference type="InterPro" id="IPR002591">
    <property type="entry name" value="Phosphodiest/P_Trfase"/>
</dbReference>
<feature type="chain" id="PRO_5001847860" evidence="1">
    <location>
        <begin position="21"/>
        <end position="611"/>
    </location>
</feature>
<sequence>MRRFFVSCLVGLSIVGAAQAQPQPRNVVLFIADGLRDGMVNAVNAPAMDSLMKAGVRFTNTHSLFPTFTMPNATAMATGHMLGDTGQFGNTIYTAFPVPGAGESLTPFLESDPVLGDVDAHFAGNYLNEETILRAAHAQGLSTASIGKLGPSLIFDHTARSGQDSILVDDSTGRPSGIPLSDDLCTRLDAAGLPLQAPTRGANGLAGTADSPGTLAANIEQQGYFTDVATKAVLPLFKARGKPFVLVYWSRDPDGTQHNQGDSLGRLVPGINGPTSLAAIRNADANLAALLGALKALGLAETTDVIVTSDHGFSTISKESGTSFAASQAYKGVPKGQLPPGFLAIDLAHDLGLGLFDPDARGIRLAADAFPSRANGLIGADPAKPEVVVAANGGSDLVYLPNGDRALARRVVDALARQDYVSGLFVSATLGPIPGTLPLSAIALDGSALTPMPAIVVNFRSFSTGCADPTTCGVEVSDTGLQQGQGMHGSFSRADTRNVMGAAGPSFRAGLASAVPASNADLGKTIAQLLGLTIPGKGRLVGRVLTEALANGSTPTFARAELRSEPDAAGHVTALAYQTVGEIRYFDAAGYPGRTLGLDNSPAVSAAAEAH</sequence>
<gene>
    <name evidence="2" type="ORF">MOC_0125</name>
</gene>
<accession>A0A089NN13</accession>
<keyword evidence="3" id="KW-1185">Reference proteome</keyword>
<reference evidence="2 3" key="1">
    <citation type="journal article" date="2014" name="PLoS ONE">
        <title>Genome Information of Methylobacterium oryzae, a Plant-Probiotic Methylotroph in the Phyllosphere.</title>
        <authorList>
            <person name="Kwak M.J."/>
            <person name="Jeong H."/>
            <person name="Madhaiyan M."/>
            <person name="Lee Y."/>
            <person name="Sa T.M."/>
            <person name="Oh T.K."/>
            <person name="Kim J.F."/>
        </authorList>
    </citation>
    <scope>NUCLEOTIDE SEQUENCE [LARGE SCALE GENOMIC DNA]</scope>
    <source>
        <strain evidence="2 3">CBMB20</strain>
    </source>
</reference>
<dbReference type="EC" id="3.1.4.1" evidence="2"/>
<dbReference type="KEGG" id="mor:MOC_0125"/>
<proteinExistence type="predicted"/>
<dbReference type="EMBL" id="CP003811">
    <property type="protein sequence ID" value="AIQ87880.1"/>
    <property type="molecule type" value="Genomic_DNA"/>
</dbReference>
<dbReference type="EC" id="3.6.1.9" evidence="2"/>
<dbReference type="HOGENOM" id="CLU_015453_0_0_5"/>
<feature type="signal peptide" evidence="1">
    <location>
        <begin position="1"/>
        <end position="20"/>
    </location>
</feature>
<name>A0A089NN13_9HYPH</name>
<evidence type="ECO:0000313" key="2">
    <source>
        <dbReference type="EMBL" id="AIQ87880.1"/>
    </source>
</evidence>
<protein>
    <submittedName>
        <fullName evidence="2">Type I phosphodiesterase/nucleotide pyrophosphatase</fullName>
        <ecNumber evidence="2">3.1.4.1</ecNumber>
        <ecNumber evidence="2">3.6.1.9</ecNumber>
    </submittedName>
</protein>
<dbReference type="Pfam" id="PF01663">
    <property type="entry name" value="Phosphodiest"/>
    <property type="match status" value="1"/>
</dbReference>